<dbReference type="HOGENOM" id="CLU_696291_0_0_10"/>
<organism evidence="1 2">
    <name type="scientific">Segatella oris F0302</name>
    <dbReference type="NCBI Taxonomy" id="649760"/>
    <lineage>
        <taxon>Bacteria</taxon>
        <taxon>Pseudomonadati</taxon>
        <taxon>Bacteroidota</taxon>
        <taxon>Bacteroidia</taxon>
        <taxon>Bacteroidales</taxon>
        <taxon>Prevotellaceae</taxon>
        <taxon>Segatella</taxon>
    </lineage>
</organism>
<dbReference type="SUPFAM" id="SSF74650">
    <property type="entry name" value="Galactose mutarotase-like"/>
    <property type="match status" value="1"/>
</dbReference>
<dbReference type="Pfam" id="PF16153">
    <property type="entry name" value="DUF4861"/>
    <property type="match status" value="1"/>
</dbReference>
<sequence>MTNGKTTPTTTMKPKQIALFLIFSIGIFPMQAKDICVKVGNTLPHARHELVTMDAATLRSKLSADNKAPLRVLNQSGLEQPCQLTYDGQLIFEVNVPPTAQMTYHIEATQPAKTLSWVFGKQYKIRKDDIAWENDRCGFRVYGPALQKTGERSFGIDVWTKNTPELVIFKRYVDDYMGNLQEDSLRKAGDNTQASHINRQTSFHLDHGNGMDAYSVGPTLGCGAPALMKQGQLIFPYCYRDYHILDNGPLRFTLRLDFAPNADGITEHRLILLDKGSHFNRMTVWYEGIKTPTTLATGIVLHGKSDIEITKNSICYADPTDNAKAWGSQIFVGTLFPNGIDETAKFDNLNHALGLKNNYRGEPFTYYFGSAWSKYDVPTFAHWTLESKQFIDNIQHPLIITIE</sequence>
<dbReference type="Proteomes" id="UP000004079">
    <property type="component" value="Unassembled WGS sequence"/>
</dbReference>
<reference evidence="1 2" key="1">
    <citation type="submission" date="2009-11" db="EMBL/GenBank/DDBJ databases">
        <authorList>
            <person name="Weinstock G."/>
            <person name="Sodergren E."/>
            <person name="Clifton S."/>
            <person name="Fulton L."/>
            <person name="Fulton B."/>
            <person name="Courtney L."/>
            <person name="Fronick C."/>
            <person name="Harrison M."/>
            <person name="Strong C."/>
            <person name="Farmer C."/>
            <person name="Delahaunty K."/>
            <person name="Markovic C."/>
            <person name="Hall O."/>
            <person name="Minx P."/>
            <person name="Tomlinson C."/>
            <person name="Mitreva M."/>
            <person name="Nelson J."/>
            <person name="Hou S."/>
            <person name="Wollam A."/>
            <person name="Pepin K.H."/>
            <person name="Johnson M."/>
            <person name="Bhonagiri V."/>
            <person name="Nash W.E."/>
            <person name="Warren W."/>
            <person name="Chinwalla A."/>
            <person name="Mardis E.R."/>
            <person name="Wilson R.K."/>
        </authorList>
    </citation>
    <scope>NUCLEOTIDE SEQUENCE [LARGE SCALE GENOMIC DNA]</scope>
    <source>
        <strain evidence="1 2">F0302</strain>
    </source>
</reference>
<comment type="caution">
    <text evidence="1">The sequence shown here is derived from an EMBL/GenBank/DDBJ whole genome shotgun (WGS) entry which is preliminary data.</text>
</comment>
<name>D1QSJ3_9BACT</name>
<dbReference type="STRING" id="649760.HMPREF0971_01952"/>
<dbReference type="GO" id="GO:0003824">
    <property type="term" value="F:catalytic activity"/>
    <property type="evidence" value="ECO:0007669"/>
    <property type="project" value="InterPro"/>
</dbReference>
<dbReference type="AlphaFoldDB" id="D1QSJ3"/>
<evidence type="ECO:0000313" key="2">
    <source>
        <dbReference type="Proteomes" id="UP000004079"/>
    </source>
</evidence>
<protein>
    <recommendedName>
        <fullName evidence="3">DUF4861 domain-containing protein</fullName>
    </recommendedName>
</protein>
<dbReference type="InterPro" id="IPR011013">
    <property type="entry name" value="Gal_mutarotase_sf_dom"/>
</dbReference>
<accession>D1QSJ3</accession>
<dbReference type="InterPro" id="IPR032342">
    <property type="entry name" value="DUF4861"/>
</dbReference>
<evidence type="ECO:0000313" key="1">
    <source>
        <dbReference type="EMBL" id="EFB31674.1"/>
    </source>
</evidence>
<gene>
    <name evidence="1" type="ORF">HMPREF0971_01952</name>
</gene>
<proteinExistence type="predicted"/>
<evidence type="ECO:0008006" key="3">
    <source>
        <dbReference type="Google" id="ProtNLM"/>
    </source>
</evidence>
<dbReference type="GO" id="GO:0030246">
    <property type="term" value="F:carbohydrate binding"/>
    <property type="evidence" value="ECO:0007669"/>
    <property type="project" value="InterPro"/>
</dbReference>
<dbReference type="GO" id="GO:0005975">
    <property type="term" value="P:carbohydrate metabolic process"/>
    <property type="evidence" value="ECO:0007669"/>
    <property type="project" value="InterPro"/>
</dbReference>
<dbReference type="EMBL" id="ACUZ02000034">
    <property type="protein sequence ID" value="EFB31674.1"/>
    <property type="molecule type" value="Genomic_DNA"/>
</dbReference>